<dbReference type="EMBL" id="FONA01000003">
    <property type="protein sequence ID" value="SFD88607.1"/>
    <property type="molecule type" value="Genomic_DNA"/>
</dbReference>
<accession>A0A1I1W095</accession>
<sequence length="51" mass="6125">MAGDRFSFRFSIRLHKLVTVPKSLIRRRLGVINECLEKEVKEKLMKLFFED</sequence>
<evidence type="ECO:0000313" key="2">
    <source>
        <dbReference type="Proteomes" id="UP000181976"/>
    </source>
</evidence>
<gene>
    <name evidence="1" type="ORF">SAMN05444380_103161</name>
</gene>
<keyword evidence="2" id="KW-1185">Reference proteome</keyword>
<dbReference type="InParanoid" id="A0A1I1W095"/>
<dbReference type="Proteomes" id="UP000181976">
    <property type="component" value="Unassembled WGS sequence"/>
</dbReference>
<name>A0A1I1W095_9BACT</name>
<proteinExistence type="predicted"/>
<evidence type="ECO:0000313" key="1">
    <source>
        <dbReference type="EMBL" id="SFD88607.1"/>
    </source>
</evidence>
<reference evidence="1 2" key="1">
    <citation type="submission" date="2016-10" db="EMBL/GenBank/DDBJ databases">
        <authorList>
            <person name="de Groot N.N."/>
        </authorList>
    </citation>
    <scope>NUCLEOTIDE SEQUENCE [LARGE SCALE GENOMIC DNA]</scope>
    <source>
        <strain evidence="1 2">DSM 19012</strain>
    </source>
</reference>
<organism evidence="1 2">
    <name type="scientific">Thermophagus xiamenensis</name>
    <dbReference type="NCBI Taxonomy" id="385682"/>
    <lineage>
        <taxon>Bacteria</taxon>
        <taxon>Pseudomonadati</taxon>
        <taxon>Bacteroidota</taxon>
        <taxon>Bacteroidia</taxon>
        <taxon>Marinilabiliales</taxon>
        <taxon>Marinilabiliaceae</taxon>
        <taxon>Thermophagus</taxon>
    </lineage>
</organism>
<protein>
    <submittedName>
        <fullName evidence="1">Uncharacterized protein</fullName>
    </submittedName>
</protein>
<dbReference type="STRING" id="385682.SAMN05444380_103161"/>
<dbReference type="AlphaFoldDB" id="A0A1I1W095"/>